<feature type="domain" description="HTH tetR-type" evidence="3">
    <location>
        <begin position="4"/>
        <end position="64"/>
    </location>
</feature>
<feature type="DNA-binding region" description="H-T-H motif" evidence="2">
    <location>
        <begin position="27"/>
        <end position="46"/>
    </location>
</feature>
<name>A0A918JTI8_9FLAO</name>
<dbReference type="Proteomes" id="UP000601108">
    <property type="component" value="Unassembled WGS sequence"/>
</dbReference>
<dbReference type="InterPro" id="IPR036271">
    <property type="entry name" value="Tet_transcr_reg_TetR-rel_C_sf"/>
</dbReference>
<dbReference type="GO" id="GO:0003677">
    <property type="term" value="F:DNA binding"/>
    <property type="evidence" value="ECO:0007669"/>
    <property type="project" value="UniProtKB-UniRule"/>
</dbReference>
<dbReference type="InterPro" id="IPR041490">
    <property type="entry name" value="KstR2_TetR_C"/>
</dbReference>
<dbReference type="InterPro" id="IPR009057">
    <property type="entry name" value="Homeodomain-like_sf"/>
</dbReference>
<dbReference type="SUPFAM" id="SSF46689">
    <property type="entry name" value="Homeodomain-like"/>
    <property type="match status" value="1"/>
</dbReference>
<proteinExistence type="predicted"/>
<accession>A0A918JTI8</accession>
<comment type="caution">
    <text evidence="4">The sequence shown here is derived from an EMBL/GenBank/DDBJ whole genome shotgun (WGS) entry which is preliminary data.</text>
</comment>
<dbReference type="InterPro" id="IPR050624">
    <property type="entry name" value="HTH-type_Tx_Regulator"/>
</dbReference>
<dbReference type="InterPro" id="IPR001647">
    <property type="entry name" value="HTH_TetR"/>
</dbReference>
<reference evidence="4 5" key="1">
    <citation type="journal article" date="2014" name="Int. J. Syst. Evol. Microbiol.">
        <title>Complete genome sequence of Corynebacterium casei LMG S-19264T (=DSM 44701T), isolated from a smear-ripened cheese.</title>
        <authorList>
            <consortium name="US DOE Joint Genome Institute (JGI-PGF)"/>
            <person name="Walter F."/>
            <person name="Albersmeier A."/>
            <person name="Kalinowski J."/>
            <person name="Ruckert C."/>
        </authorList>
    </citation>
    <scope>NUCLEOTIDE SEQUENCE [LARGE SCALE GENOMIC DNA]</scope>
    <source>
        <strain evidence="4 5">KCTC 12285</strain>
    </source>
</reference>
<evidence type="ECO:0000313" key="4">
    <source>
        <dbReference type="EMBL" id="GGX12007.1"/>
    </source>
</evidence>
<organism evidence="4 5">
    <name type="scientific">Aquimarina muelleri</name>
    <dbReference type="NCBI Taxonomy" id="279356"/>
    <lineage>
        <taxon>Bacteria</taxon>
        <taxon>Pseudomonadati</taxon>
        <taxon>Bacteroidota</taxon>
        <taxon>Flavobacteriia</taxon>
        <taxon>Flavobacteriales</taxon>
        <taxon>Flavobacteriaceae</taxon>
        <taxon>Aquimarina</taxon>
    </lineage>
</organism>
<dbReference type="Pfam" id="PF17932">
    <property type="entry name" value="TetR_C_24"/>
    <property type="match status" value="1"/>
</dbReference>
<evidence type="ECO:0000256" key="2">
    <source>
        <dbReference type="PROSITE-ProRule" id="PRU00335"/>
    </source>
</evidence>
<evidence type="ECO:0000259" key="3">
    <source>
        <dbReference type="PROSITE" id="PS50977"/>
    </source>
</evidence>
<sequence length="191" mass="22523">MKQTTKKEKFFEESLKLIHEKGFKAVTMRDIAQRLDFEPANIYNYIDSKQALLELYLFDISYEFHDSLNNILKSSYSPEEKLKLIISTHIQLTAKKPYKMALLVNEWRNLKEPKLTEFTEGKKVYENKIRDVIAKGIEEGQFRSMDIEIATYSFLSSLRWIYDKYTGSESKINPFELEKQISDFIFTGMGK</sequence>
<protein>
    <recommendedName>
        <fullName evidence="3">HTH tetR-type domain-containing protein</fullName>
    </recommendedName>
</protein>
<dbReference type="Gene3D" id="1.10.357.10">
    <property type="entry name" value="Tetracycline Repressor, domain 2"/>
    <property type="match status" value="1"/>
</dbReference>
<dbReference type="Pfam" id="PF00440">
    <property type="entry name" value="TetR_N"/>
    <property type="match status" value="1"/>
</dbReference>
<dbReference type="PANTHER" id="PTHR43479">
    <property type="entry name" value="ACREF/ENVCD OPERON REPRESSOR-RELATED"/>
    <property type="match status" value="1"/>
</dbReference>
<dbReference type="Gene3D" id="1.10.10.60">
    <property type="entry name" value="Homeodomain-like"/>
    <property type="match status" value="1"/>
</dbReference>
<gene>
    <name evidence="4" type="ORF">GCM10007384_12170</name>
</gene>
<dbReference type="RefSeq" id="WP_027411639.1">
    <property type="nucleotide sequence ID" value="NZ_BMWS01000006.1"/>
</dbReference>
<keyword evidence="5" id="KW-1185">Reference proteome</keyword>
<evidence type="ECO:0000313" key="5">
    <source>
        <dbReference type="Proteomes" id="UP000601108"/>
    </source>
</evidence>
<dbReference type="SUPFAM" id="SSF48498">
    <property type="entry name" value="Tetracyclin repressor-like, C-terminal domain"/>
    <property type="match status" value="1"/>
</dbReference>
<dbReference type="PROSITE" id="PS50977">
    <property type="entry name" value="HTH_TETR_2"/>
    <property type="match status" value="1"/>
</dbReference>
<dbReference type="AlphaFoldDB" id="A0A918JTI8"/>
<evidence type="ECO:0000256" key="1">
    <source>
        <dbReference type="ARBA" id="ARBA00023125"/>
    </source>
</evidence>
<keyword evidence="1 2" id="KW-0238">DNA-binding</keyword>
<dbReference type="PANTHER" id="PTHR43479:SF20">
    <property type="entry name" value="HTH TETR-TYPE DOMAIN-CONTAINING PROTEIN"/>
    <property type="match status" value="1"/>
</dbReference>
<dbReference type="EMBL" id="BMWS01000006">
    <property type="protein sequence ID" value="GGX12007.1"/>
    <property type="molecule type" value="Genomic_DNA"/>
</dbReference>